<dbReference type="GO" id="GO:0004497">
    <property type="term" value="F:monooxygenase activity"/>
    <property type="evidence" value="ECO:0007669"/>
    <property type="project" value="UniProtKB-KW"/>
</dbReference>
<dbReference type="Pfam" id="PF01494">
    <property type="entry name" value="FAD_binding_3"/>
    <property type="match status" value="1"/>
</dbReference>
<evidence type="ECO:0000313" key="8">
    <source>
        <dbReference type="Proteomes" id="UP001324427"/>
    </source>
</evidence>
<organism evidence="7 8">
    <name type="scientific">Oleoguttula mirabilis</name>
    <dbReference type="NCBI Taxonomy" id="1507867"/>
    <lineage>
        <taxon>Eukaryota</taxon>
        <taxon>Fungi</taxon>
        <taxon>Dikarya</taxon>
        <taxon>Ascomycota</taxon>
        <taxon>Pezizomycotina</taxon>
        <taxon>Dothideomycetes</taxon>
        <taxon>Dothideomycetidae</taxon>
        <taxon>Mycosphaerellales</taxon>
        <taxon>Teratosphaeriaceae</taxon>
        <taxon>Oleoguttula</taxon>
    </lineage>
</organism>
<dbReference type="Gene3D" id="3.50.50.60">
    <property type="entry name" value="FAD/NAD(P)-binding domain"/>
    <property type="match status" value="1"/>
</dbReference>
<evidence type="ECO:0000256" key="5">
    <source>
        <dbReference type="ARBA" id="ARBA00023033"/>
    </source>
</evidence>
<name>A0AAV9J771_9PEZI</name>
<dbReference type="PRINTS" id="PR00420">
    <property type="entry name" value="RNGMNOXGNASE"/>
</dbReference>
<sequence>MAVKVETPVLKVAIVGGGPGGLATAVALRAVPGLEVTLYERAEVLREVGAGISIPPNSWNVLDLLGVDSLTSGHPTTAVLNMNGKTGEELHRVETGSLSSRKPIRTQRTALQAALLAHVPKDSIQLGKKVLGLDNLGPSGVRLTFADGSTTVAGLVVGADGIRSVVRDSVWPEYPLSFTGTTIWRVLLPVDAIKDLDPRFMTTGWWHGPTTHVYFSLVGEGMWEIAARAWQDPKIHGSSKVSWGTPVENEVVEANFTEYLPQVREALHRVPKGHWREFAAFAGPNLATLTGWNNRVVLVGDSSHALSGAFGSGAGFAMEDGWVLAQALASTNNDLSKALPLFDKIRVPYYTRMYAHLDNEAKRRALHLSQLLEPSDEERVRNKVIKIEGTDMKWIYANDIGKVWRESVAVVA</sequence>
<comment type="similarity">
    <text evidence="1">Belongs to the paxM FAD-dependent monooxygenase family.</text>
</comment>
<dbReference type="PANTHER" id="PTHR13789:SF309">
    <property type="entry name" value="PUTATIVE (AFU_ORTHOLOGUE AFUA_6G14510)-RELATED"/>
    <property type="match status" value="1"/>
</dbReference>
<keyword evidence="5" id="KW-0503">Monooxygenase</keyword>
<feature type="domain" description="FAD-binding" evidence="6">
    <location>
        <begin position="11"/>
        <end position="331"/>
    </location>
</feature>
<dbReference type="PANTHER" id="PTHR13789">
    <property type="entry name" value="MONOOXYGENASE"/>
    <property type="match status" value="1"/>
</dbReference>
<dbReference type="InterPro" id="IPR002938">
    <property type="entry name" value="FAD-bd"/>
</dbReference>
<proteinExistence type="inferred from homology"/>
<evidence type="ECO:0000259" key="6">
    <source>
        <dbReference type="Pfam" id="PF01494"/>
    </source>
</evidence>
<keyword evidence="4" id="KW-0560">Oxidoreductase</keyword>
<reference evidence="7 8" key="1">
    <citation type="submission" date="2021-11" db="EMBL/GenBank/DDBJ databases">
        <title>Black yeast isolated from Biological Soil Crust.</title>
        <authorList>
            <person name="Kurbessoian T."/>
        </authorList>
    </citation>
    <scope>NUCLEOTIDE SEQUENCE [LARGE SCALE GENOMIC DNA]</scope>
    <source>
        <strain evidence="7 8">CCFEE 5522</strain>
    </source>
</reference>
<dbReference type="EMBL" id="JAVFHQ010000065">
    <property type="protein sequence ID" value="KAK4540563.1"/>
    <property type="molecule type" value="Genomic_DNA"/>
</dbReference>
<dbReference type="InterPro" id="IPR036188">
    <property type="entry name" value="FAD/NAD-bd_sf"/>
</dbReference>
<keyword evidence="3" id="KW-0274">FAD</keyword>
<protein>
    <recommendedName>
        <fullName evidence="6">FAD-binding domain-containing protein</fullName>
    </recommendedName>
</protein>
<dbReference type="SUPFAM" id="SSF51905">
    <property type="entry name" value="FAD/NAD(P)-binding domain"/>
    <property type="match status" value="1"/>
</dbReference>
<dbReference type="InterPro" id="IPR050493">
    <property type="entry name" value="FAD-dep_Monooxygenase_BioMet"/>
</dbReference>
<evidence type="ECO:0000256" key="1">
    <source>
        <dbReference type="ARBA" id="ARBA00007992"/>
    </source>
</evidence>
<gene>
    <name evidence="7" type="ORF">LTR36_009093</name>
</gene>
<evidence type="ECO:0000256" key="4">
    <source>
        <dbReference type="ARBA" id="ARBA00023002"/>
    </source>
</evidence>
<evidence type="ECO:0000256" key="2">
    <source>
        <dbReference type="ARBA" id="ARBA00022630"/>
    </source>
</evidence>
<evidence type="ECO:0000256" key="3">
    <source>
        <dbReference type="ARBA" id="ARBA00022827"/>
    </source>
</evidence>
<accession>A0AAV9J771</accession>
<keyword evidence="2" id="KW-0285">Flavoprotein</keyword>
<comment type="caution">
    <text evidence="7">The sequence shown here is derived from an EMBL/GenBank/DDBJ whole genome shotgun (WGS) entry which is preliminary data.</text>
</comment>
<keyword evidence="8" id="KW-1185">Reference proteome</keyword>
<dbReference type="GO" id="GO:0071949">
    <property type="term" value="F:FAD binding"/>
    <property type="evidence" value="ECO:0007669"/>
    <property type="project" value="InterPro"/>
</dbReference>
<dbReference type="Proteomes" id="UP001324427">
    <property type="component" value="Unassembled WGS sequence"/>
</dbReference>
<dbReference type="AlphaFoldDB" id="A0AAV9J771"/>
<evidence type="ECO:0000313" key="7">
    <source>
        <dbReference type="EMBL" id="KAK4540563.1"/>
    </source>
</evidence>